<accession>A0A1E1F4C4</accession>
<evidence type="ECO:0000313" key="3">
    <source>
        <dbReference type="Proteomes" id="UP000218272"/>
    </source>
</evidence>
<feature type="transmembrane region" description="Helical" evidence="1">
    <location>
        <begin position="62"/>
        <end position="84"/>
    </location>
</feature>
<keyword evidence="3" id="KW-1185">Reference proteome</keyword>
<dbReference type="Proteomes" id="UP000218272">
    <property type="component" value="Chromosome SCLO_1"/>
</dbReference>
<dbReference type="KEGG" id="sclo:SCLO_1023260"/>
<organism evidence="2 3">
    <name type="scientific">Sphingobium cloacae</name>
    <dbReference type="NCBI Taxonomy" id="120107"/>
    <lineage>
        <taxon>Bacteria</taxon>
        <taxon>Pseudomonadati</taxon>
        <taxon>Pseudomonadota</taxon>
        <taxon>Alphaproteobacteria</taxon>
        <taxon>Sphingomonadales</taxon>
        <taxon>Sphingomonadaceae</taxon>
        <taxon>Sphingobium</taxon>
    </lineage>
</organism>
<proteinExistence type="predicted"/>
<gene>
    <name evidence="2" type="ORF">SCLO_1023260</name>
</gene>
<name>A0A1E1F4C4_9SPHN</name>
<dbReference type="OrthoDB" id="7451469at2"/>
<evidence type="ECO:0000313" key="2">
    <source>
        <dbReference type="EMBL" id="BAV65366.1"/>
    </source>
</evidence>
<sequence length="141" mass="15659">MSRLSSQHLREDVTAKICRSASEWVWRPWYAKLWWSAIPVWWIGMTAASVNEPVARFYDGALAGFLNVLFFPMTALLFLGVGFVRHWIDGFIAVGAGPSSEVGGMAVGHASEFARLDPSIDIFDPRSGTLYVGNPENQTHD</sequence>
<keyword evidence="1" id="KW-0472">Membrane</keyword>
<dbReference type="EMBL" id="AP017655">
    <property type="protein sequence ID" value="BAV65366.1"/>
    <property type="molecule type" value="Genomic_DNA"/>
</dbReference>
<dbReference type="RefSeq" id="WP_066519015.1">
    <property type="nucleotide sequence ID" value="NZ_AP017655.1"/>
</dbReference>
<evidence type="ECO:0000256" key="1">
    <source>
        <dbReference type="SAM" id="Phobius"/>
    </source>
</evidence>
<keyword evidence="1" id="KW-0812">Transmembrane</keyword>
<reference evidence="2 3" key="1">
    <citation type="submission" date="2016-10" db="EMBL/GenBank/DDBJ databases">
        <title>Complete Genome Sequence of the Nonylphenol-Degrading Bacterium Sphingobium cloacae JCM 10874T.</title>
        <authorList>
            <person name="Ootsuka M."/>
            <person name="Nishizawa T."/>
            <person name="Ohta H."/>
        </authorList>
    </citation>
    <scope>NUCLEOTIDE SEQUENCE [LARGE SCALE GENOMIC DNA]</scope>
    <source>
        <strain evidence="2 3">JCM 10874</strain>
    </source>
</reference>
<dbReference type="AlphaFoldDB" id="A0A1E1F4C4"/>
<protein>
    <submittedName>
        <fullName evidence="2">Uncharacterized protein</fullName>
    </submittedName>
</protein>
<feature type="transmembrane region" description="Helical" evidence="1">
    <location>
        <begin position="29"/>
        <end position="50"/>
    </location>
</feature>
<keyword evidence="1" id="KW-1133">Transmembrane helix</keyword>